<accession>A0A9Q1IZE4</accession>
<organism evidence="1 2">
    <name type="scientific">Synaphobranchus kaupii</name>
    <name type="common">Kaup's arrowtooth eel</name>
    <dbReference type="NCBI Taxonomy" id="118154"/>
    <lineage>
        <taxon>Eukaryota</taxon>
        <taxon>Metazoa</taxon>
        <taxon>Chordata</taxon>
        <taxon>Craniata</taxon>
        <taxon>Vertebrata</taxon>
        <taxon>Euteleostomi</taxon>
        <taxon>Actinopterygii</taxon>
        <taxon>Neopterygii</taxon>
        <taxon>Teleostei</taxon>
        <taxon>Anguilliformes</taxon>
        <taxon>Synaphobranchidae</taxon>
        <taxon>Synaphobranchus</taxon>
    </lineage>
</organism>
<evidence type="ECO:0000313" key="1">
    <source>
        <dbReference type="EMBL" id="KAJ8359042.1"/>
    </source>
</evidence>
<name>A0A9Q1IZE4_SYNKA</name>
<dbReference type="Proteomes" id="UP001152622">
    <property type="component" value="Chromosome 5"/>
</dbReference>
<dbReference type="EMBL" id="JAINUF010000005">
    <property type="protein sequence ID" value="KAJ8359042.1"/>
    <property type="molecule type" value="Genomic_DNA"/>
</dbReference>
<dbReference type="OrthoDB" id="8963266at2759"/>
<dbReference type="AlphaFoldDB" id="A0A9Q1IZE4"/>
<gene>
    <name evidence="1" type="ORF">SKAU_G00155670</name>
</gene>
<protein>
    <submittedName>
        <fullName evidence="1">Uncharacterized protein</fullName>
    </submittedName>
</protein>
<keyword evidence="2" id="KW-1185">Reference proteome</keyword>
<sequence>MVRVYFGSILNHGARIRAANGLGIPYLGYLELDVQLCGPVRQREGLHPRKRKRSSIVTYGFWCQKRIERSSRRYLRIRSLLPCWSPKAPQLSPLKLLLYMLQSLWICPQCS</sequence>
<reference evidence="1" key="1">
    <citation type="journal article" date="2023" name="Science">
        <title>Genome structures resolve the early diversification of teleost fishes.</title>
        <authorList>
            <person name="Parey E."/>
            <person name="Louis A."/>
            <person name="Montfort J."/>
            <person name="Bouchez O."/>
            <person name="Roques C."/>
            <person name="Iampietro C."/>
            <person name="Lluch J."/>
            <person name="Castinel A."/>
            <person name="Donnadieu C."/>
            <person name="Desvignes T."/>
            <person name="Floi Bucao C."/>
            <person name="Jouanno E."/>
            <person name="Wen M."/>
            <person name="Mejri S."/>
            <person name="Dirks R."/>
            <person name="Jansen H."/>
            <person name="Henkel C."/>
            <person name="Chen W.J."/>
            <person name="Zahm M."/>
            <person name="Cabau C."/>
            <person name="Klopp C."/>
            <person name="Thompson A.W."/>
            <person name="Robinson-Rechavi M."/>
            <person name="Braasch I."/>
            <person name="Lecointre G."/>
            <person name="Bobe J."/>
            <person name="Postlethwait J.H."/>
            <person name="Berthelot C."/>
            <person name="Roest Crollius H."/>
            <person name="Guiguen Y."/>
        </authorList>
    </citation>
    <scope>NUCLEOTIDE SEQUENCE</scope>
    <source>
        <strain evidence="1">WJC10195</strain>
    </source>
</reference>
<proteinExistence type="predicted"/>
<comment type="caution">
    <text evidence="1">The sequence shown here is derived from an EMBL/GenBank/DDBJ whole genome shotgun (WGS) entry which is preliminary data.</text>
</comment>
<evidence type="ECO:0000313" key="2">
    <source>
        <dbReference type="Proteomes" id="UP001152622"/>
    </source>
</evidence>